<name>A0A3M6U999_POCDA</name>
<keyword evidence="2 7" id="KW-0812">Transmembrane</keyword>
<dbReference type="Proteomes" id="UP000275408">
    <property type="component" value="Unassembled WGS sequence"/>
</dbReference>
<dbReference type="Pfam" id="PF09451">
    <property type="entry name" value="ATG27"/>
    <property type="match status" value="1"/>
</dbReference>
<evidence type="ECO:0000313" key="8">
    <source>
        <dbReference type="EMBL" id="RMX50255.1"/>
    </source>
</evidence>
<keyword evidence="4" id="KW-0653">Protein transport</keyword>
<keyword evidence="5 7" id="KW-1133">Transmembrane helix</keyword>
<evidence type="ECO:0000256" key="4">
    <source>
        <dbReference type="ARBA" id="ARBA00022927"/>
    </source>
</evidence>
<evidence type="ECO:0000256" key="7">
    <source>
        <dbReference type="SAM" id="Phobius"/>
    </source>
</evidence>
<dbReference type="PANTHER" id="PTHR15071">
    <property type="entry name" value="MANNOSE-6-PHOSPHATE RECEPTOR FAMILY MEMBER"/>
    <property type="match status" value="1"/>
</dbReference>
<gene>
    <name evidence="8" type="ORF">pdam_00017211</name>
</gene>
<dbReference type="GO" id="GO:0000139">
    <property type="term" value="C:Golgi membrane"/>
    <property type="evidence" value="ECO:0007669"/>
    <property type="project" value="UniProtKB-SubCell"/>
</dbReference>
<keyword evidence="4" id="KW-0813">Transport</keyword>
<dbReference type="OMA" id="CENIAVC"/>
<evidence type="ECO:0000256" key="3">
    <source>
        <dbReference type="ARBA" id="ARBA00022729"/>
    </source>
</evidence>
<keyword evidence="9" id="KW-1185">Reference proteome</keyword>
<comment type="subcellular location">
    <subcellularLocation>
        <location evidence="1">Preautophagosomal structure membrane</location>
        <topology evidence="1">Single-pass type I membrane protein</topology>
    </subcellularLocation>
</comment>
<dbReference type="SUPFAM" id="SSF50911">
    <property type="entry name" value="Mannose 6-phosphate receptor domain"/>
    <property type="match status" value="1"/>
</dbReference>
<evidence type="ECO:0000256" key="1">
    <source>
        <dbReference type="ARBA" id="ARBA00004472"/>
    </source>
</evidence>
<feature type="transmembrane region" description="Helical" evidence="7">
    <location>
        <begin position="191"/>
        <end position="211"/>
    </location>
</feature>
<evidence type="ECO:0000256" key="5">
    <source>
        <dbReference type="ARBA" id="ARBA00022989"/>
    </source>
</evidence>
<sequence>MWVSENYCWISTIIVYIHVPIVVQTLSQCIKENDCKCSTDEGTIDLSKLALPASSAPRFKDVAVVQGLTVSWNPCNKWTKPSSPSSTYKDCEDIAVCGTIISDELDLGKQETAEFNFNTTAKRCVLSFTGKSYPETTQSPKTFISLQCDSTEEGRLESVGPPENVDDSAHLSFILHSKYACPRKSGLSTGSVLIIIFGSVLLVYIVAGVLFNKFHRGASGKEVIPNVNFWMDFPLLVKDGVEFSYQFCKKTCGRKRSSYEEI</sequence>
<dbReference type="InterPro" id="IPR009011">
    <property type="entry name" value="Man6P_isomerase_rcpt-bd_dom_sf"/>
</dbReference>
<organism evidence="8 9">
    <name type="scientific">Pocillopora damicornis</name>
    <name type="common">Cauliflower coral</name>
    <name type="synonym">Millepora damicornis</name>
    <dbReference type="NCBI Taxonomy" id="46731"/>
    <lineage>
        <taxon>Eukaryota</taxon>
        <taxon>Metazoa</taxon>
        <taxon>Cnidaria</taxon>
        <taxon>Anthozoa</taxon>
        <taxon>Hexacorallia</taxon>
        <taxon>Scleractinia</taxon>
        <taxon>Astrocoeniina</taxon>
        <taxon>Pocilloporidae</taxon>
        <taxon>Pocillopora</taxon>
    </lineage>
</organism>
<keyword evidence="3" id="KW-0732">Signal</keyword>
<reference evidence="8 9" key="1">
    <citation type="journal article" date="2018" name="Sci. Rep.">
        <title>Comparative analysis of the Pocillopora damicornis genome highlights role of immune system in coral evolution.</title>
        <authorList>
            <person name="Cunning R."/>
            <person name="Bay R.A."/>
            <person name="Gillette P."/>
            <person name="Baker A.C."/>
            <person name="Traylor-Knowles N."/>
        </authorList>
    </citation>
    <scope>NUCLEOTIDE SEQUENCE [LARGE SCALE GENOMIC DNA]</scope>
    <source>
        <strain evidence="8">RSMAS</strain>
        <tissue evidence="8">Whole animal</tissue>
    </source>
</reference>
<dbReference type="GO" id="GO:0005802">
    <property type="term" value="C:trans-Golgi network"/>
    <property type="evidence" value="ECO:0007669"/>
    <property type="project" value="TreeGrafter"/>
</dbReference>
<dbReference type="Gene3D" id="2.70.130.10">
    <property type="entry name" value="Mannose-6-phosphate receptor binding domain"/>
    <property type="match status" value="1"/>
</dbReference>
<evidence type="ECO:0000256" key="6">
    <source>
        <dbReference type="ARBA" id="ARBA00023136"/>
    </source>
</evidence>
<evidence type="ECO:0000256" key="2">
    <source>
        <dbReference type="ARBA" id="ARBA00022692"/>
    </source>
</evidence>
<dbReference type="AlphaFoldDB" id="A0A3M6U999"/>
<proteinExistence type="predicted"/>
<dbReference type="GO" id="GO:0034045">
    <property type="term" value="C:phagophore assembly site membrane"/>
    <property type="evidence" value="ECO:0007669"/>
    <property type="project" value="UniProtKB-SubCell"/>
</dbReference>
<evidence type="ECO:0008006" key="10">
    <source>
        <dbReference type="Google" id="ProtNLM"/>
    </source>
</evidence>
<evidence type="ECO:0000313" key="9">
    <source>
        <dbReference type="Proteomes" id="UP000275408"/>
    </source>
</evidence>
<accession>A0A3M6U999</accession>
<dbReference type="PANTHER" id="PTHR15071:SF0">
    <property type="entry name" value="MANNOSE 6-PHOSPHATE RECEPTOR-LIKE PROTEIN 1"/>
    <property type="match status" value="1"/>
</dbReference>
<dbReference type="InterPro" id="IPR018939">
    <property type="entry name" value="Autophagy-rel_prot_27"/>
</dbReference>
<dbReference type="OrthoDB" id="5984204at2759"/>
<comment type="caution">
    <text evidence="8">The sequence shown here is derived from an EMBL/GenBank/DDBJ whole genome shotgun (WGS) entry which is preliminary data.</text>
</comment>
<keyword evidence="6 7" id="KW-0472">Membrane</keyword>
<dbReference type="EMBL" id="RCHS01001996">
    <property type="protein sequence ID" value="RMX50255.1"/>
    <property type="molecule type" value="Genomic_DNA"/>
</dbReference>
<dbReference type="STRING" id="46731.A0A3M6U999"/>
<protein>
    <recommendedName>
        <fullName evidence="10">Cation-dependent mannose-6-phosphate receptor</fullName>
    </recommendedName>
</protein>
<dbReference type="GO" id="GO:0015031">
    <property type="term" value="P:protein transport"/>
    <property type="evidence" value="ECO:0007669"/>
    <property type="project" value="UniProtKB-KW"/>
</dbReference>